<dbReference type="Proteomes" id="UP000193920">
    <property type="component" value="Unassembled WGS sequence"/>
</dbReference>
<gene>
    <name evidence="2" type="ORF">LY90DRAFT_519677</name>
</gene>
<protein>
    <submittedName>
        <fullName evidence="2">Uncharacterized protein</fullName>
    </submittedName>
</protein>
<evidence type="ECO:0000313" key="2">
    <source>
        <dbReference type="EMBL" id="ORY02079.1"/>
    </source>
</evidence>
<reference evidence="2 3" key="1">
    <citation type="submission" date="2016-08" db="EMBL/GenBank/DDBJ databases">
        <title>A Parts List for Fungal Cellulosomes Revealed by Comparative Genomics.</title>
        <authorList>
            <consortium name="DOE Joint Genome Institute"/>
            <person name="Haitjema C.H."/>
            <person name="Gilmore S.P."/>
            <person name="Henske J.K."/>
            <person name="Solomon K.V."/>
            <person name="De Groot R."/>
            <person name="Kuo A."/>
            <person name="Mondo S.J."/>
            <person name="Salamov A.A."/>
            <person name="Labutti K."/>
            <person name="Zhao Z."/>
            <person name="Chiniquy J."/>
            <person name="Barry K."/>
            <person name="Brewer H.M."/>
            <person name="Purvine S.O."/>
            <person name="Wright A.T."/>
            <person name="Boxma B."/>
            <person name="Van Alen T."/>
            <person name="Hackstein J.H."/>
            <person name="Baker S.E."/>
            <person name="Grigoriev I.V."/>
            <person name="O'Malley M.A."/>
        </authorList>
    </citation>
    <scope>NUCLEOTIDE SEQUENCE [LARGE SCALE GENOMIC DNA]</scope>
    <source>
        <strain evidence="2 3">G1</strain>
    </source>
</reference>
<feature type="region of interest" description="Disordered" evidence="1">
    <location>
        <begin position="1"/>
        <end position="37"/>
    </location>
</feature>
<dbReference type="EMBL" id="MCOG01000494">
    <property type="protein sequence ID" value="ORY02079.1"/>
    <property type="molecule type" value="Genomic_DNA"/>
</dbReference>
<comment type="caution">
    <text evidence="2">The sequence shown here is derived from an EMBL/GenBank/DDBJ whole genome shotgun (WGS) entry which is preliminary data.</text>
</comment>
<name>A0A1Y1YVU9_9FUNG</name>
<feature type="compositionally biased region" description="Basic and acidic residues" evidence="1">
    <location>
        <begin position="22"/>
        <end position="32"/>
    </location>
</feature>
<feature type="compositionally biased region" description="Basic residues" evidence="1">
    <location>
        <begin position="1"/>
        <end position="16"/>
    </location>
</feature>
<proteinExistence type="predicted"/>
<dbReference type="STRING" id="1754190.A0A1Y1YVU9"/>
<organism evidence="2 3">
    <name type="scientific">Neocallimastix californiae</name>
    <dbReference type="NCBI Taxonomy" id="1754190"/>
    <lineage>
        <taxon>Eukaryota</taxon>
        <taxon>Fungi</taxon>
        <taxon>Fungi incertae sedis</taxon>
        <taxon>Chytridiomycota</taxon>
        <taxon>Chytridiomycota incertae sedis</taxon>
        <taxon>Neocallimastigomycetes</taxon>
        <taxon>Neocallimastigales</taxon>
        <taxon>Neocallimastigaceae</taxon>
        <taxon>Neocallimastix</taxon>
    </lineage>
</organism>
<accession>A0A1Y1YVU9</accession>
<sequence>MSKNQKRKSNVRKSKKSFLLSKKHETNEEQEKQNNAINENQIISEKIRKVIRKKKNWFSPISDESNFDYFVNENNWKNNIEQSTIASLENDDQQDSKSLKYYKKTRSVSDMKSNTIDSKYISNIRSMNYSYKSEDIMNLDLNIIKDQCKYSSIKSASCINEGSNDRNINQNEDNGANNQHQQLHKTIHGVSPFVSQGNNSTMLSCYNQLNSDRNSNKGKQSYNDIYSTLKYINNN</sequence>
<evidence type="ECO:0000256" key="1">
    <source>
        <dbReference type="SAM" id="MobiDB-lite"/>
    </source>
</evidence>
<evidence type="ECO:0000313" key="3">
    <source>
        <dbReference type="Proteomes" id="UP000193920"/>
    </source>
</evidence>
<keyword evidence="3" id="KW-1185">Reference proteome</keyword>
<dbReference type="AlphaFoldDB" id="A0A1Y1YVU9"/>